<reference evidence="5 6" key="1">
    <citation type="submission" date="2018-09" db="EMBL/GenBank/DDBJ databases">
        <title>Rhizobium sp. MAE2-X.</title>
        <authorList>
            <person name="Lee Y."/>
            <person name="Jeon C.O."/>
        </authorList>
    </citation>
    <scope>NUCLEOTIDE SEQUENCE [LARGE SCALE GENOMIC DNA]</scope>
    <source>
        <strain evidence="5 6">MAE2-X</strain>
    </source>
</reference>
<protein>
    <recommendedName>
        <fullName evidence="3">beta-lactamase</fullName>
        <ecNumber evidence="3">3.5.2.6</ecNumber>
    </recommendedName>
</protein>
<accession>A0ABX7F0E3</accession>
<name>A0ABX7F0E3_9HYPH</name>
<evidence type="ECO:0000313" key="6">
    <source>
        <dbReference type="Proteomes" id="UP000596351"/>
    </source>
</evidence>
<organism evidence="5 6">
    <name type="scientific">Rhizobium rosettiformans</name>
    <dbReference type="NCBI Taxonomy" id="1368430"/>
    <lineage>
        <taxon>Bacteria</taxon>
        <taxon>Pseudomonadati</taxon>
        <taxon>Pseudomonadota</taxon>
        <taxon>Alphaproteobacteria</taxon>
        <taxon>Hyphomicrobiales</taxon>
        <taxon>Rhizobiaceae</taxon>
        <taxon>Rhizobium/Agrobacterium group</taxon>
        <taxon>Rhizobium</taxon>
    </lineage>
</organism>
<dbReference type="SUPFAM" id="SSF56601">
    <property type="entry name" value="beta-lactamase/transpeptidase-like"/>
    <property type="match status" value="1"/>
</dbReference>
<dbReference type="EC" id="3.5.2.6" evidence="3"/>
<dbReference type="InterPro" id="IPR012338">
    <property type="entry name" value="Beta-lactam/transpept-like"/>
</dbReference>
<evidence type="ECO:0000313" key="5">
    <source>
        <dbReference type="EMBL" id="QRF54042.1"/>
    </source>
</evidence>
<dbReference type="InterPro" id="IPR045155">
    <property type="entry name" value="Beta-lactam_cat"/>
</dbReference>
<comment type="similarity">
    <text evidence="2">Belongs to the class-A beta-lactamase family.</text>
</comment>
<dbReference type="Gene3D" id="3.40.710.10">
    <property type="entry name" value="DD-peptidase/beta-lactamase superfamily"/>
    <property type="match status" value="1"/>
</dbReference>
<sequence length="275" mass="28775">MLLGAAIPASGQAADGEVIAAAKRLEQKLGMRVGLSVIDTGRGTVVAYRETERFAMASTFKSLACAAALSGGDAVLEQTTRITKADLRPHSPVMETRVGTSLSARELCEITLRTSDNAAANAILKVLGGPAEVTSFLRGIGDTTTRLDRYEPEVNEATPGDLRDTTTPQAMAQTLERLLVGAALAPAARDQLDAWMSANAVADGLLRSRLPKGWQIADRSGAGGHGTRGVIAVVRPPGAQPLVIAIYMDGKTHPLKTRDAAIAEIGAAVFADHTR</sequence>
<evidence type="ECO:0000259" key="4">
    <source>
        <dbReference type="Pfam" id="PF13354"/>
    </source>
</evidence>
<proteinExistence type="inferred from homology"/>
<dbReference type="NCBIfam" id="NF033103">
    <property type="entry name" value="bla_class_A"/>
    <property type="match status" value="1"/>
</dbReference>
<evidence type="ECO:0000256" key="2">
    <source>
        <dbReference type="ARBA" id="ARBA00009009"/>
    </source>
</evidence>
<dbReference type="InterPro" id="IPR000871">
    <property type="entry name" value="Beta-lactam_class-A"/>
</dbReference>
<dbReference type="EMBL" id="CP032405">
    <property type="protein sequence ID" value="QRF54042.1"/>
    <property type="molecule type" value="Genomic_DNA"/>
</dbReference>
<keyword evidence="6" id="KW-1185">Reference proteome</keyword>
<dbReference type="PRINTS" id="PR00118">
    <property type="entry name" value="BLACTAMASEA"/>
</dbReference>
<dbReference type="Pfam" id="PF13354">
    <property type="entry name" value="Beta-lactamase2"/>
    <property type="match status" value="1"/>
</dbReference>
<comment type="catalytic activity">
    <reaction evidence="1">
        <text>a beta-lactam + H2O = a substituted beta-amino acid</text>
        <dbReference type="Rhea" id="RHEA:20401"/>
        <dbReference type="ChEBI" id="CHEBI:15377"/>
        <dbReference type="ChEBI" id="CHEBI:35627"/>
        <dbReference type="ChEBI" id="CHEBI:140347"/>
        <dbReference type="EC" id="3.5.2.6"/>
    </reaction>
</comment>
<feature type="domain" description="Beta-lactamase class A catalytic" evidence="4">
    <location>
        <begin position="35"/>
        <end position="248"/>
    </location>
</feature>
<gene>
    <name evidence="5" type="primary">bla</name>
    <name evidence="5" type="ORF">D4A92_13005</name>
</gene>
<dbReference type="PANTHER" id="PTHR35333">
    <property type="entry name" value="BETA-LACTAMASE"/>
    <property type="match status" value="1"/>
</dbReference>
<dbReference type="PANTHER" id="PTHR35333:SF3">
    <property type="entry name" value="BETA-LACTAMASE-TYPE TRANSPEPTIDASE FOLD CONTAINING PROTEIN"/>
    <property type="match status" value="1"/>
</dbReference>
<evidence type="ECO:0000256" key="3">
    <source>
        <dbReference type="ARBA" id="ARBA00012865"/>
    </source>
</evidence>
<dbReference type="Proteomes" id="UP000596351">
    <property type="component" value="Chromosome"/>
</dbReference>
<evidence type="ECO:0000256" key="1">
    <source>
        <dbReference type="ARBA" id="ARBA00001526"/>
    </source>
</evidence>